<dbReference type="EMBL" id="JAFJYH010000632">
    <property type="protein sequence ID" value="KAG4410642.1"/>
    <property type="molecule type" value="Genomic_DNA"/>
</dbReference>
<keyword evidence="3" id="KW-1185">Reference proteome</keyword>
<feature type="transmembrane region" description="Helical" evidence="1">
    <location>
        <begin position="61"/>
        <end position="78"/>
    </location>
</feature>
<keyword evidence="1" id="KW-1133">Transmembrane helix</keyword>
<protein>
    <submittedName>
        <fullName evidence="2">Uncharacterized protein</fullName>
    </submittedName>
</protein>
<feature type="non-terminal residue" evidence="2">
    <location>
        <position position="99"/>
    </location>
</feature>
<dbReference type="Proteomes" id="UP000664132">
    <property type="component" value="Unassembled WGS sequence"/>
</dbReference>
<organism evidence="2 3">
    <name type="scientific">Cadophora malorum</name>
    <dbReference type="NCBI Taxonomy" id="108018"/>
    <lineage>
        <taxon>Eukaryota</taxon>
        <taxon>Fungi</taxon>
        <taxon>Dikarya</taxon>
        <taxon>Ascomycota</taxon>
        <taxon>Pezizomycotina</taxon>
        <taxon>Leotiomycetes</taxon>
        <taxon>Helotiales</taxon>
        <taxon>Ploettnerulaceae</taxon>
        <taxon>Cadophora</taxon>
    </lineage>
</organism>
<dbReference type="AlphaFoldDB" id="A0A8H7T1N3"/>
<reference evidence="2" key="1">
    <citation type="submission" date="2021-02" db="EMBL/GenBank/DDBJ databases">
        <title>Genome sequence Cadophora malorum strain M34.</title>
        <authorList>
            <person name="Stefanovic E."/>
            <person name="Vu D."/>
            <person name="Scully C."/>
            <person name="Dijksterhuis J."/>
            <person name="Roader J."/>
            <person name="Houbraken J."/>
        </authorList>
    </citation>
    <scope>NUCLEOTIDE SEQUENCE</scope>
    <source>
        <strain evidence="2">M34</strain>
    </source>
</reference>
<comment type="caution">
    <text evidence="2">The sequence shown here is derived from an EMBL/GenBank/DDBJ whole genome shotgun (WGS) entry which is preliminary data.</text>
</comment>
<gene>
    <name evidence="2" type="ORF">IFR04_016221</name>
</gene>
<evidence type="ECO:0000256" key="1">
    <source>
        <dbReference type="SAM" id="Phobius"/>
    </source>
</evidence>
<evidence type="ECO:0000313" key="3">
    <source>
        <dbReference type="Proteomes" id="UP000664132"/>
    </source>
</evidence>
<accession>A0A8H7T1N3</accession>
<evidence type="ECO:0000313" key="2">
    <source>
        <dbReference type="EMBL" id="KAG4410642.1"/>
    </source>
</evidence>
<keyword evidence="1" id="KW-0812">Transmembrane</keyword>
<name>A0A8H7T1N3_9HELO</name>
<sequence>MAFPRSHPSHKTLTRLGALSGPISFSLFFTAWILAGYSPPLAPTLTPEQAILHYRSRETRIKAAVPLILLFGVFYLAFRATVSSQLARIEGVGKVLVYT</sequence>
<keyword evidence="1" id="KW-0472">Membrane</keyword>
<feature type="transmembrane region" description="Helical" evidence="1">
    <location>
        <begin position="12"/>
        <end position="35"/>
    </location>
</feature>
<proteinExistence type="predicted"/>